<dbReference type="RefSeq" id="WP_239145436.1">
    <property type="nucleotide sequence ID" value="NZ_BAAAQE010000094.1"/>
</dbReference>
<protein>
    <recommendedName>
        <fullName evidence="4">Tox-MPTase4 domain-containing protein</fullName>
    </recommendedName>
</protein>
<comment type="caution">
    <text evidence="2">The sequence shown here is derived from an EMBL/GenBank/DDBJ whole genome shotgun (WGS) entry which is preliminary data.</text>
</comment>
<evidence type="ECO:0000256" key="1">
    <source>
        <dbReference type="SAM" id="MobiDB-lite"/>
    </source>
</evidence>
<keyword evidence="3" id="KW-1185">Reference proteome</keyword>
<reference evidence="2 3" key="1">
    <citation type="submission" date="2021-01" db="EMBL/GenBank/DDBJ databases">
        <title>Whole genome shotgun sequence of Actinoplanes couchii NBRC 106145.</title>
        <authorList>
            <person name="Komaki H."/>
            <person name="Tamura T."/>
        </authorList>
    </citation>
    <scope>NUCLEOTIDE SEQUENCE [LARGE SCALE GENOMIC DNA]</scope>
    <source>
        <strain evidence="2 3">NBRC 106145</strain>
    </source>
</reference>
<organism evidence="2 3">
    <name type="scientific">Actinoplanes couchii</name>
    <dbReference type="NCBI Taxonomy" id="403638"/>
    <lineage>
        <taxon>Bacteria</taxon>
        <taxon>Bacillati</taxon>
        <taxon>Actinomycetota</taxon>
        <taxon>Actinomycetes</taxon>
        <taxon>Micromonosporales</taxon>
        <taxon>Micromonosporaceae</taxon>
        <taxon>Actinoplanes</taxon>
    </lineage>
</organism>
<dbReference type="Proteomes" id="UP000612282">
    <property type="component" value="Unassembled WGS sequence"/>
</dbReference>
<evidence type="ECO:0008006" key="4">
    <source>
        <dbReference type="Google" id="ProtNLM"/>
    </source>
</evidence>
<sequence length="339" mass="37085">MEHVKPLRDALDWLAGKPDEIAAHAATWRNVSASASEAHQQYAAAIQMQTAEWLGASGDAYRAHAGEQLAAVDGIATVTNAISYAVEGAGLLVGLVREIVRDLIAQFVATLAVRLPQWLAEEGVTLGLATPVVAAQVATLVARWVNRIQHFIRALLNSLRRLNGKLDELAGILARLKQLLGRLHRTDPVAASASHSESSSGNVSAEGAGDGLFREGDGIVRNGQRLLMSRENVLAVAEKFGIDMSGVRFSLDKVRRGSGPGKEFYGVTMPNGDIKLARDAFMDEEQPARTLAHERFHLDELRGGMDFPWKEADRAAYEVRAYAHEEQWWQSKKHLLDQE</sequence>
<dbReference type="EMBL" id="BOMG01000064">
    <property type="protein sequence ID" value="GID56854.1"/>
    <property type="molecule type" value="Genomic_DNA"/>
</dbReference>
<accession>A0ABQ3XEC9</accession>
<proteinExistence type="predicted"/>
<feature type="compositionally biased region" description="Low complexity" evidence="1">
    <location>
        <begin position="190"/>
        <end position="207"/>
    </location>
</feature>
<gene>
    <name evidence="2" type="ORF">Aco03nite_052580</name>
</gene>
<evidence type="ECO:0000313" key="2">
    <source>
        <dbReference type="EMBL" id="GID56854.1"/>
    </source>
</evidence>
<name>A0ABQ3XEC9_9ACTN</name>
<evidence type="ECO:0000313" key="3">
    <source>
        <dbReference type="Proteomes" id="UP000612282"/>
    </source>
</evidence>
<feature type="region of interest" description="Disordered" evidence="1">
    <location>
        <begin position="190"/>
        <end position="209"/>
    </location>
</feature>